<dbReference type="EMBL" id="FAOZ01000004">
    <property type="protein sequence ID" value="CUU55003.1"/>
    <property type="molecule type" value="Genomic_DNA"/>
</dbReference>
<accession>A0A0S4QHC6</accession>
<evidence type="ECO:0000256" key="1">
    <source>
        <dbReference type="SAM" id="MobiDB-lite"/>
    </source>
</evidence>
<feature type="region of interest" description="Disordered" evidence="1">
    <location>
        <begin position="179"/>
        <end position="202"/>
    </location>
</feature>
<proteinExistence type="predicted"/>
<dbReference type="Proteomes" id="UP000198802">
    <property type="component" value="Unassembled WGS sequence"/>
</dbReference>
<dbReference type="RefSeq" id="WP_131799424.1">
    <property type="nucleotide sequence ID" value="NZ_FAOZ01000004.1"/>
</dbReference>
<evidence type="ECO:0000313" key="2">
    <source>
        <dbReference type="EMBL" id="CUU55003.1"/>
    </source>
</evidence>
<organism evidence="2 3">
    <name type="scientific">Parafrankia irregularis</name>
    <dbReference type="NCBI Taxonomy" id="795642"/>
    <lineage>
        <taxon>Bacteria</taxon>
        <taxon>Bacillati</taxon>
        <taxon>Actinomycetota</taxon>
        <taxon>Actinomycetes</taxon>
        <taxon>Frankiales</taxon>
        <taxon>Frankiaceae</taxon>
        <taxon>Parafrankia</taxon>
    </lineage>
</organism>
<evidence type="ECO:0000313" key="3">
    <source>
        <dbReference type="Proteomes" id="UP000198802"/>
    </source>
</evidence>
<sequence>MTEYLRLDPAAMRTVAADLDRATDVGRRMSSALPTLTAGYDLPLGLGRQAQAELSRLGGVMARAGGALHGLGRDVRARAVLAELADAAEKPGAGAGGGPGAAPAGLADRLRRIVEDFECPLDDPVRNLIHESTAAAAGGAAGGAKAGLGQLQEALNDVADGEIANRLREGVNRNLDQCQPPVELPEPLPPPPPPPPPPGLLERVADAVDGAVDDVVDGARQVLEDLPAPGDQPRGGMPPLPVPPPIVPIP</sequence>
<protein>
    <submittedName>
        <fullName evidence="2">Uncharacterized protein</fullName>
    </submittedName>
</protein>
<keyword evidence="3" id="KW-1185">Reference proteome</keyword>
<feature type="compositionally biased region" description="Pro residues" evidence="1">
    <location>
        <begin position="182"/>
        <end position="199"/>
    </location>
</feature>
<name>A0A0S4QHC6_9ACTN</name>
<dbReference type="AlphaFoldDB" id="A0A0S4QHC6"/>
<feature type="compositionally biased region" description="Pro residues" evidence="1">
    <location>
        <begin position="236"/>
        <end position="250"/>
    </location>
</feature>
<feature type="region of interest" description="Disordered" evidence="1">
    <location>
        <begin position="225"/>
        <end position="250"/>
    </location>
</feature>
<reference evidence="3" key="1">
    <citation type="submission" date="2015-11" db="EMBL/GenBank/DDBJ databases">
        <authorList>
            <person name="Varghese N."/>
        </authorList>
    </citation>
    <scope>NUCLEOTIDE SEQUENCE [LARGE SCALE GENOMIC DNA]</scope>
    <source>
        <strain evidence="3">DSM 45899</strain>
    </source>
</reference>
<gene>
    <name evidence="2" type="ORF">Ga0074812_10483</name>
</gene>